<name>A0A226EZ13_FOLCA</name>
<comment type="caution">
    <text evidence="1">The sequence shown here is derived from an EMBL/GenBank/DDBJ whole genome shotgun (WGS) entry which is preliminary data.</text>
</comment>
<reference evidence="1 2" key="1">
    <citation type="submission" date="2015-12" db="EMBL/GenBank/DDBJ databases">
        <title>The genome of Folsomia candida.</title>
        <authorList>
            <person name="Faddeeva A."/>
            <person name="Derks M.F."/>
            <person name="Anvar Y."/>
            <person name="Smit S."/>
            <person name="Van Straalen N."/>
            <person name="Roelofs D."/>
        </authorList>
    </citation>
    <scope>NUCLEOTIDE SEQUENCE [LARGE SCALE GENOMIC DNA]</scope>
    <source>
        <strain evidence="1 2">VU population</strain>
        <tissue evidence="1">Whole body</tissue>
    </source>
</reference>
<dbReference type="Proteomes" id="UP000198287">
    <property type="component" value="Unassembled WGS sequence"/>
</dbReference>
<accession>A0A226EZ13</accession>
<keyword evidence="2" id="KW-1185">Reference proteome</keyword>
<sequence length="566" mass="64518">MSLELYTGCFLQLILAKNIWSQLHYPTDPSDPFPTNDACLHHVILPGKTPINESASRLIWNTPRVFLVSTNATNEAENSVELGHVRRSKWSGGACFRILVFARDRISDILGHPEVAVWANSENVLVLIFASRSWNWEVLVRKKEFGEFDKVRLIRFQLVFILPLKNSNTYKIGIFCYMCRQERSITWSLQGHRGFNAKTKFHSLEGFKRKLYLQYDRQNLIESRNCELEMYFGAKKSCDDVTVILQILKTRLNLTVDIVDDIDDLDGLPPSCKGVINPAGLPASDNDMELLSSGEFMQFFKDQTVGKLFYCTGSEIFEVGSIDIFVRVVTPEVWAGVGLVTICYGLLRKNVYHGIQTLTFLMGQAIRIPSSHPNKKLLIGLLLPLVILSAWYVSYLTMDVVVPLKPKVVTSNQELLELGFRFVIPSTSVLPLIRQLAGKSLDKLGIPWSLTYFLVRPDITRAGKTRLPEFFLKLGSVNGIYHTTEDFVRMMQRMQLLNPRSNRYGNVSCSVVRQDWDNDLKELWFVGGHLAGGFMQISVWLRESGMTAFWRMKDTLSTLSNMQMSR</sequence>
<gene>
    <name evidence="1" type="ORF">Fcan01_00839</name>
</gene>
<dbReference type="EMBL" id="LNIX01000001">
    <property type="protein sequence ID" value="OXA62354.1"/>
    <property type="molecule type" value="Genomic_DNA"/>
</dbReference>
<dbReference type="AlphaFoldDB" id="A0A226EZ13"/>
<evidence type="ECO:0000313" key="1">
    <source>
        <dbReference type="EMBL" id="OXA62354.1"/>
    </source>
</evidence>
<organism evidence="1 2">
    <name type="scientific">Folsomia candida</name>
    <name type="common">Springtail</name>
    <dbReference type="NCBI Taxonomy" id="158441"/>
    <lineage>
        <taxon>Eukaryota</taxon>
        <taxon>Metazoa</taxon>
        <taxon>Ecdysozoa</taxon>
        <taxon>Arthropoda</taxon>
        <taxon>Hexapoda</taxon>
        <taxon>Collembola</taxon>
        <taxon>Entomobryomorpha</taxon>
        <taxon>Isotomoidea</taxon>
        <taxon>Isotomidae</taxon>
        <taxon>Proisotominae</taxon>
        <taxon>Folsomia</taxon>
    </lineage>
</organism>
<proteinExistence type="predicted"/>
<evidence type="ECO:0000313" key="2">
    <source>
        <dbReference type="Proteomes" id="UP000198287"/>
    </source>
</evidence>
<protein>
    <submittedName>
        <fullName evidence="1">Uncharacterized protein</fullName>
    </submittedName>
</protein>